<dbReference type="AlphaFoldDB" id="A0A1E7DNM0"/>
<dbReference type="PRINTS" id="PR00344">
    <property type="entry name" value="BCTRLSENSOR"/>
</dbReference>
<keyword evidence="9" id="KW-0812">Transmembrane</keyword>
<keyword evidence="9" id="KW-0472">Membrane</keyword>
<dbReference type="GO" id="GO:0000160">
    <property type="term" value="P:phosphorelay signal transduction system"/>
    <property type="evidence" value="ECO:0007669"/>
    <property type="project" value="UniProtKB-KW"/>
</dbReference>
<dbReference type="PROSITE" id="PS50109">
    <property type="entry name" value="HIS_KIN"/>
    <property type="match status" value="1"/>
</dbReference>
<evidence type="ECO:0000259" key="10">
    <source>
        <dbReference type="PROSITE" id="PS50109"/>
    </source>
</evidence>
<keyword evidence="8" id="KW-0902">Two-component regulatory system</keyword>
<comment type="caution">
    <text evidence="11">The sequence shown here is derived from an EMBL/GenBank/DDBJ whole genome shotgun (WGS) entry which is preliminary data.</text>
</comment>
<dbReference type="SUPFAM" id="SSF55874">
    <property type="entry name" value="ATPase domain of HSP90 chaperone/DNA topoisomerase II/histidine kinase"/>
    <property type="match status" value="1"/>
</dbReference>
<dbReference type="InterPro" id="IPR050980">
    <property type="entry name" value="2C_sensor_his_kinase"/>
</dbReference>
<evidence type="ECO:0000256" key="7">
    <source>
        <dbReference type="ARBA" id="ARBA00022840"/>
    </source>
</evidence>
<proteinExistence type="predicted"/>
<name>A0A1E7DNM0_9BACI</name>
<gene>
    <name evidence="11" type="ORF">BA724_08245</name>
</gene>
<dbReference type="PANTHER" id="PTHR44936">
    <property type="entry name" value="SENSOR PROTEIN CREC"/>
    <property type="match status" value="1"/>
</dbReference>
<dbReference type="GO" id="GO:0004673">
    <property type="term" value="F:protein histidine kinase activity"/>
    <property type="evidence" value="ECO:0007669"/>
    <property type="project" value="UniProtKB-EC"/>
</dbReference>
<dbReference type="InterPro" id="IPR005467">
    <property type="entry name" value="His_kinase_dom"/>
</dbReference>
<accession>A0A1E7DNM0</accession>
<protein>
    <recommendedName>
        <fullName evidence="2">histidine kinase</fullName>
        <ecNumber evidence="2">2.7.13.3</ecNumber>
    </recommendedName>
</protein>
<evidence type="ECO:0000256" key="6">
    <source>
        <dbReference type="ARBA" id="ARBA00022777"/>
    </source>
</evidence>
<feature type="transmembrane region" description="Helical" evidence="9">
    <location>
        <begin position="20"/>
        <end position="37"/>
    </location>
</feature>
<keyword evidence="5" id="KW-0547">Nucleotide-binding</keyword>
<dbReference type="Gene3D" id="3.30.565.10">
    <property type="entry name" value="Histidine kinase-like ATPase, C-terminal domain"/>
    <property type="match status" value="1"/>
</dbReference>
<evidence type="ECO:0000256" key="5">
    <source>
        <dbReference type="ARBA" id="ARBA00022741"/>
    </source>
</evidence>
<dbReference type="STRING" id="1714016.BA724_08245"/>
<keyword evidence="7" id="KW-0067">ATP-binding</keyword>
<evidence type="ECO:0000313" key="12">
    <source>
        <dbReference type="Proteomes" id="UP000095658"/>
    </source>
</evidence>
<evidence type="ECO:0000256" key="1">
    <source>
        <dbReference type="ARBA" id="ARBA00000085"/>
    </source>
</evidence>
<evidence type="ECO:0000256" key="8">
    <source>
        <dbReference type="ARBA" id="ARBA00023012"/>
    </source>
</evidence>
<dbReference type="InterPro" id="IPR036890">
    <property type="entry name" value="HATPase_C_sf"/>
</dbReference>
<reference evidence="11 12" key="1">
    <citation type="submission" date="2016-06" db="EMBL/GenBank/DDBJ databases">
        <title>Domibacillus iocasae genome sequencing.</title>
        <authorList>
            <person name="Verma A."/>
            <person name="Pal Y."/>
            <person name="Ojha A.K."/>
            <person name="Krishnamurthi S."/>
        </authorList>
    </citation>
    <scope>NUCLEOTIDE SEQUENCE [LARGE SCALE GENOMIC DNA]</scope>
    <source>
        <strain evidence="11 12">DSM 29979</strain>
    </source>
</reference>
<dbReference type="OrthoDB" id="1674512at2"/>
<comment type="catalytic activity">
    <reaction evidence="1">
        <text>ATP + protein L-histidine = ADP + protein N-phospho-L-histidine.</text>
        <dbReference type="EC" id="2.7.13.3"/>
    </reaction>
</comment>
<dbReference type="Pfam" id="PF02518">
    <property type="entry name" value="HATPase_c"/>
    <property type="match status" value="1"/>
</dbReference>
<dbReference type="GO" id="GO:0005524">
    <property type="term" value="F:ATP binding"/>
    <property type="evidence" value="ECO:0007669"/>
    <property type="project" value="UniProtKB-KW"/>
</dbReference>
<evidence type="ECO:0000256" key="4">
    <source>
        <dbReference type="ARBA" id="ARBA00022679"/>
    </source>
</evidence>
<dbReference type="SMART" id="SM00387">
    <property type="entry name" value="HATPase_c"/>
    <property type="match status" value="1"/>
</dbReference>
<sequence>MMISVPAAGELKIYPFSEAFRIGLGPPVMFFFLLFLKKEFILRAGFLTASAVLLFRTGIDLVMFHHESILLSLQRHFPAFIYYFLYAYLFDRLGIKRYRDRSIAVGFSVLSIDLLSNAAELFIDYLLFAITFSFGDVLEIVFIALVRSFIVLSFLNMLKLNEAHARGKHITEQNEHMLMLVSNLYEETVYLKKTLNDAEEATKESYQLYRSFKQMDSRASQQALKLAGKIHEIKKDNQRIFAGLSNVIIKESPKDFMSVQELVQLTVRINEKYALSLGKNIIFSFVVSGDHPPYHVYTFLSLINNLVSNAVEAIEEAGSVRIELIRSRKLIELHVFNSGRPISEKYKHLIFDPGFTTKYDKQGNPSTGIGLAHVKELINSLNGDITVVNERDGVLFVINLPMHELIQKG</sequence>
<evidence type="ECO:0000256" key="3">
    <source>
        <dbReference type="ARBA" id="ARBA00022553"/>
    </source>
</evidence>
<keyword evidence="3" id="KW-0597">Phosphoprotein</keyword>
<feature type="transmembrane region" description="Helical" evidence="9">
    <location>
        <begin position="107"/>
        <end position="134"/>
    </location>
</feature>
<evidence type="ECO:0000313" key="11">
    <source>
        <dbReference type="EMBL" id="OES44653.1"/>
    </source>
</evidence>
<dbReference type="Proteomes" id="UP000095658">
    <property type="component" value="Unassembled WGS sequence"/>
</dbReference>
<dbReference type="PANTHER" id="PTHR44936:SF9">
    <property type="entry name" value="SENSOR PROTEIN CREC"/>
    <property type="match status" value="1"/>
</dbReference>
<feature type="transmembrane region" description="Helical" evidence="9">
    <location>
        <begin position="76"/>
        <end position="95"/>
    </location>
</feature>
<dbReference type="InterPro" id="IPR004358">
    <property type="entry name" value="Sig_transdc_His_kin-like_C"/>
</dbReference>
<evidence type="ECO:0000256" key="2">
    <source>
        <dbReference type="ARBA" id="ARBA00012438"/>
    </source>
</evidence>
<dbReference type="EMBL" id="MAMP01000022">
    <property type="protein sequence ID" value="OES44653.1"/>
    <property type="molecule type" value="Genomic_DNA"/>
</dbReference>
<keyword evidence="6 11" id="KW-0418">Kinase</keyword>
<feature type="transmembrane region" description="Helical" evidence="9">
    <location>
        <begin position="140"/>
        <end position="158"/>
    </location>
</feature>
<dbReference type="EC" id="2.7.13.3" evidence="2"/>
<feature type="domain" description="Histidine kinase" evidence="10">
    <location>
        <begin position="302"/>
        <end position="404"/>
    </location>
</feature>
<dbReference type="InterPro" id="IPR003594">
    <property type="entry name" value="HATPase_dom"/>
</dbReference>
<organism evidence="11 12">
    <name type="scientific">Domibacillus iocasae</name>
    <dbReference type="NCBI Taxonomy" id="1714016"/>
    <lineage>
        <taxon>Bacteria</taxon>
        <taxon>Bacillati</taxon>
        <taxon>Bacillota</taxon>
        <taxon>Bacilli</taxon>
        <taxon>Bacillales</taxon>
        <taxon>Bacillaceae</taxon>
        <taxon>Domibacillus</taxon>
    </lineage>
</organism>
<feature type="transmembrane region" description="Helical" evidence="9">
    <location>
        <begin position="44"/>
        <end position="64"/>
    </location>
</feature>
<keyword evidence="4" id="KW-0808">Transferase</keyword>
<evidence type="ECO:0000256" key="9">
    <source>
        <dbReference type="SAM" id="Phobius"/>
    </source>
</evidence>
<keyword evidence="9" id="KW-1133">Transmembrane helix</keyword>
<keyword evidence="12" id="KW-1185">Reference proteome</keyword>